<organism evidence="2 3">
    <name type="scientific">Parasponia andersonii</name>
    <name type="common">Sponia andersonii</name>
    <dbReference type="NCBI Taxonomy" id="3476"/>
    <lineage>
        <taxon>Eukaryota</taxon>
        <taxon>Viridiplantae</taxon>
        <taxon>Streptophyta</taxon>
        <taxon>Embryophyta</taxon>
        <taxon>Tracheophyta</taxon>
        <taxon>Spermatophyta</taxon>
        <taxon>Magnoliopsida</taxon>
        <taxon>eudicotyledons</taxon>
        <taxon>Gunneridae</taxon>
        <taxon>Pentapetalae</taxon>
        <taxon>rosids</taxon>
        <taxon>fabids</taxon>
        <taxon>Rosales</taxon>
        <taxon>Cannabaceae</taxon>
        <taxon>Parasponia</taxon>
    </lineage>
</organism>
<evidence type="ECO:0000256" key="1">
    <source>
        <dbReference type="SAM" id="MobiDB-lite"/>
    </source>
</evidence>
<proteinExistence type="predicted"/>
<evidence type="ECO:0000313" key="2">
    <source>
        <dbReference type="EMBL" id="PON70773.1"/>
    </source>
</evidence>
<feature type="region of interest" description="Disordered" evidence="1">
    <location>
        <begin position="38"/>
        <end position="114"/>
    </location>
</feature>
<reference evidence="3" key="1">
    <citation type="submission" date="2016-06" db="EMBL/GenBank/DDBJ databases">
        <title>Parallel loss of symbiosis genes in relatives of nitrogen-fixing non-legume Parasponia.</title>
        <authorList>
            <person name="Van Velzen R."/>
            <person name="Holmer R."/>
            <person name="Bu F."/>
            <person name="Rutten L."/>
            <person name="Van Zeijl A."/>
            <person name="Liu W."/>
            <person name="Santuari L."/>
            <person name="Cao Q."/>
            <person name="Sharma T."/>
            <person name="Shen D."/>
            <person name="Roswanjaya Y."/>
            <person name="Wardhani T."/>
            <person name="Kalhor M.S."/>
            <person name="Jansen J."/>
            <person name="Van den Hoogen J."/>
            <person name="Gungor B."/>
            <person name="Hartog M."/>
            <person name="Hontelez J."/>
            <person name="Verver J."/>
            <person name="Yang W.-C."/>
            <person name="Schijlen E."/>
            <person name="Repin R."/>
            <person name="Schilthuizen M."/>
            <person name="Schranz E."/>
            <person name="Heidstra R."/>
            <person name="Miyata K."/>
            <person name="Fedorova E."/>
            <person name="Kohlen W."/>
            <person name="Bisseling T."/>
            <person name="Smit S."/>
            <person name="Geurts R."/>
        </authorList>
    </citation>
    <scope>NUCLEOTIDE SEQUENCE [LARGE SCALE GENOMIC DNA]</scope>
    <source>
        <strain evidence="3">cv. WU1-14</strain>
    </source>
</reference>
<dbReference type="EMBL" id="JXTB01000048">
    <property type="protein sequence ID" value="PON70773.1"/>
    <property type="molecule type" value="Genomic_DNA"/>
</dbReference>
<dbReference type="Proteomes" id="UP000237105">
    <property type="component" value="Unassembled WGS sequence"/>
</dbReference>
<name>A0A2P5DBU9_PARAD</name>
<feature type="compositionally biased region" description="Basic and acidic residues" evidence="1">
    <location>
        <begin position="95"/>
        <end position="114"/>
    </location>
</feature>
<feature type="compositionally biased region" description="Basic and acidic residues" evidence="1">
    <location>
        <begin position="52"/>
        <end position="73"/>
    </location>
</feature>
<evidence type="ECO:0000313" key="3">
    <source>
        <dbReference type="Proteomes" id="UP000237105"/>
    </source>
</evidence>
<feature type="compositionally biased region" description="Polar residues" evidence="1">
    <location>
        <begin position="75"/>
        <end position="88"/>
    </location>
</feature>
<accession>A0A2P5DBU9</accession>
<dbReference type="AlphaFoldDB" id="A0A2P5DBU9"/>
<comment type="caution">
    <text evidence="2">The sequence shown here is derived from an EMBL/GenBank/DDBJ whole genome shotgun (WGS) entry which is preliminary data.</text>
</comment>
<sequence>MVIPLMGPAVKMYGIWIRINSQARSCFDDTSNKKAQILKIQDSSRKTYPSLAKDKEEGGKNPKTTVDDPKKDGSGSVSYLKSETNQEVTAIMEQGGRHMKAEATVPKDYRAREC</sequence>
<protein>
    <submittedName>
        <fullName evidence="2">Uncharacterized protein</fullName>
    </submittedName>
</protein>
<keyword evidence="3" id="KW-1185">Reference proteome</keyword>
<gene>
    <name evidence="2" type="ORF">PanWU01x14_077990</name>
</gene>